<reference evidence="1 2" key="1">
    <citation type="journal article" date="2013" name="BMC Genomics">
        <title>Genomics-driven discovery of the pneumocandin biosynthetic gene cluster in the fungus Glarea lozoyensis.</title>
        <authorList>
            <person name="Chen L."/>
            <person name="Yue Q."/>
            <person name="Zhang X."/>
            <person name="Xiang M."/>
            <person name="Wang C."/>
            <person name="Li S."/>
            <person name="Che Y."/>
            <person name="Ortiz-Lopez F.J."/>
            <person name="Bills G.F."/>
            <person name="Liu X."/>
            <person name="An Z."/>
        </authorList>
    </citation>
    <scope>NUCLEOTIDE SEQUENCE [LARGE SCALE GENOMIC DNA]</scope>
    <source>
        <strain evidence="2">ATCC 20868 / MF5171</strain>
    </source>
</reference>
<dbReference type="KEGG" id="glz:GLAREA_04372"/>
<dbReference type="GeneID" id="19463427"/>
<dbReference type="STRING" id="1116229.S3D692"/>
<dbReference type="HOGENOM" id="CLU_092866_0_0_1"/>
<dbReference type="OrthoDB" id="4364812at2759"/>
<dbReference type="AlphaFoldDB" id="S3D692"/>
<gene>
    <name evidence="1" type="ORF">GLAREA_04372</name>
</gene>
<dbReference type="eggNOG" id="ENOG502SCWK">
    <property type="taxonomic scope" value="Eukaryota"/>
</dbReference>
<dbReference type="Proteomes" id="UP000016922">
    <property type="component" value="Unassembled WGS sequence"/>
</dbReference>
<sequence>MDIASLPSSYAGLKLDGEQLHEDARYGALPFDCFALSNWDFSRPLPKDKEQWHDLVLKWLAFTALERRPYHILGHEAWKTPAPTQEVIDRVLAPFQTTNERNAALRALCGRWSPMWLRTCYDPELCKDYKVPPVHFLTPAHILDDEGLYGGLESDWTQIYFRVPSIPDCVQIGEPEVESDGVRAEEFGEPEFENEREAHEAGIRERTFVYLIDREALRDKVIKLMWIDIHGNCVWDFSFPEGDFDDLQGPLNRPYFLTEIISRGAVSDQSFKRGARLSLT</sequence>
<organism evidence="1 2">
    <name type="scientific">Glarea lozoyensis (strain ATCC 20868 / MF5171)</name>
    <dbReference type="NCBI Taxonomy" id="1116229"/>
    <lineage>
        <taxon>Eukaryota</taxon>
        <taxon>Fungi</taxon>
        <taxon>Dikarya</taxon>
        <taxon>Ascomycota</taxon>
        <taxon>Pezizomycotina</taxon>
        <taxon>Leotiomycetes</taxon>
        <taxon>Helotiales</taxon>
        <taxon>Helotiaceae</taxon>
        <taxon>Glarea</taxon>
    </lineage>
</organism>
<accession>S3D692</accession>
<protein>
    <submittedName>
        <fullName evidence="1">Uncharacterized protein</fullName>
    </submittedName>
</protein>
<evidence type="ECO:0000313" key="1">
    <source>
        <dbReference type="EMBL" id="EPE27581.1"/>
    </source>
</evidence>
<proteinExistence type="predicted"/>
<dbReference type="EMBL" id="KE145369">
    <property type="protein sequence ID" value="EPE27581.1"/>
    <property type="molecule type" value="Genomic_DNA"/>
</dbReference>
<keyword evidence="2" id="KW-1185">Reference proteome</keyword>
<dbReference type="RefSeq" id="XP_008084940.1">
    <property type="nucleotide sequence ID" value="XM_008086749.1"/>
</dbReference>
<name>S3D692_GLAL2</name>
<evidence type="ECO:0000313" key="2">
    <source>
        <dbReference type="Proteomes" id="UP000016922"/>
    </source>
</evidence>